<keyword evidence="7" id="KW-0677">Repeat</keyword>
<dbReference type="InterPro" id="IPR000742">
    <property type="entry name" value="EGF"/>
</dbReference>
<dbReference type="PANTHER" id="PTHR46708">
    <property type="entry name" value="TENASCIN"/>
    <property type="match status" value="1"/>
</dbReference>
<dbReference type="HOGENOM" id="CLU_001162_1_1_1"/>
<evidence type="ECO:0000259" key="11">
    <source>
        <dbReference type="PROSITE" id="PS50853"/>
    </source>
</evidence>
<evidence type="ECO:0000256" key="4">
    <source>
        <dbReference type="ARBA" id="ARBA00022530"/>
    </source>
</evidence>
<dbReference type="PROSITE" id="PS00022">
    <property type="entry name" value="EGF_1"/>
    <property type="match status" value="1"/>
</dbReference>
<protein>
    <submittedName>
        <fullName evidence="13">Tenascin R</fullName>
    </submittedName>
</protein>
<dbReference type="Bgee" id="ENSXETG00000009195">
    <property type="expression patterns" value="Expressed in brain and 1 other cell type or tissue"/>
</dbReference>
<dbReference type="FunFam" id="2.10.25.10:FF:000001">
    <property type="entry name" value="Tenascin C"/>
    <property type="match status" value="3"/>
</dbReference>
<dbReference type="ExpressionAtlas" id="F7B747">
    <property type="expression patterns" value="baseline"/>
</dbReference>
<evidence type="ECO:0000313" key="13">
    <source>
        <dbReference type="Ensembl" id="ENSXETP00000052900"/>
    </source>
</evidence>
<feature type="domain" description="Fibrinogen C-terminal" evidence="12">
    <location>
        <begin position="1129"/>
        <end position="1344"/>
    </location>
</feature>
<keyword evidence="8" id="KW-1015">Disulfide bond</keyword>
<dbReference type="InterPro" id="IPR003961">
    <property type="entry name" value="FN3_dom"/>
</dbReference>
<keyword evidence="4" id="KW-0272">Extracellular matrix</keyword>
<dbReference type="InterPro" id="IPR036056">
    <property type="entry name" value="Fibrinogen-like_C"/>
</dbReference>
<dbReference type="NCBIfam" id="NF040941">
    <property type="entry name" value="GGGWT_bact"/>
    <property type="match status" value="1"/>
</dbReference>
<dbReference type="SUPFAM" id="SSF56496">
    <property type="entry name" value="Fibrinogen C-terminal domain-like"/>
    <property type="match status" value="1"/>
</dbReference>
<dbReference type="Pfam" id="PF25024">
    <property type="entry name" value="EGF_TEN"/>
    <property type="match status" value="1"/>
</dbReference>
<name>F7B747_XENTR</name>
<dbReference type="SMART" id="SM00181">
    <property type="entry name" value="EGF"/>
    <property type="match status" value="4"/>
</dbReference>
<dbReference type="InterPro" id="IPR036116">
    <property type="entry name" value="FN3_sf"/>
</dbReference>
<sequence length="1355" mass="150232">MGSEGVSSALGPLQVGVHLILLACLTRRSQCQSELTGQTPRLDIQVDKGGNMTDHGIENKQNPMVFNHVYNFNVPLSFPCTLEPETPEDGSWVTQQTENTADAGSQITFTHSIRVPQRLCQCYTTPHAVQHLLSRIEALEREVMLLRERCNDRACQDAEATGLTEFAPPCSGHGNFTVDSCICNQGWGGENCSEPLCPLECSGRGTCIEGMCVCEPDYTGEWCTDLLCPEECSPHGLCQDGQCVCQDPYIGIGCTELRCPGDCLGKGRCANGTCVCQDGYAGEDCGRMWCINACSGRGQCQDGVCECEEGYSGQDCSEVAPPVDFSVTAVGDHWMDLAWEGTTAVTEYVISYQPAVPGEWGTQQRLQQRVPGDWSSVTIRELEPGVTYNISVCSVISDIISEPASITISTHISSPRGLNFMEVTQTSVEVHWDPPVFPLDGWEISFTPKNNEGGLTVQLPSSVTSFNQTGLKPGEEYTVSIISLKDQARSPATSGSISTDIDGPTNILVRDVTDTVAFVEWTPARAKLDFMQLDYGPINGEGEKTTFRLQPPLSQYSMQVLRPGSQYEISIRGVRGDTESEPVRATFTTELDAPKNLRVISHASSTLELEWDNSEAEGEGYRVVYSTLAGDQYHELIVPRNYGQTTKATLTDLIPGTEYGIGISAIRYNLKSAPATMNARTELDSPTDLMVTGSTDKSISLTWTKARGPIDHYRISFTPSSGMASEVTVPSDISQYELSELEPGTEYTISIFAERGRQQSKETTIDAFTGFRPITQLHFSAVTAYSVNVSWTDPSPPPDQFILTYNPIDSKDPLQLFLDPSLRQTRLSALQPSTEYMVTLLPVHGTVRAELVEGTVTTGVAPPMDLSVINVTENSLAVVWRPPPSSLHHYRLTYQSTKGRMDSVVIGNDQTRYTLANLMPNTEYKISLRSVRGREESERVGIVSWTAVDPPYGLRTSNITATEAILHWEPPRSEVESYVIIVTHHAGSGETILVDGESIEFQLQNLLPRTNYSVTLSANFGHQTSRSVGVSFTTILDPPMNLTATEVARTSALISWQPPISPIENYILTYKSANESRKSLLKLLLIVDAEDTWIRLEGLLESTEYTVSILSVQNGERSSVTHTVFTTGGRVFSYPQDCAQHMLNGDNQSGVYYIYINGDMSQSVPVYCDMATDAGGWIVFQRRQNGLTDFFRKWADYRVGFGNLEDEFWLGLDTLHQVTSQGRYELRIDMRDGQEAVYAYYNKFNIGDARSLYKLRIGDFNGTSGDSLTYHQGRPFSTKDRDNDVAVTNCASSYKGAWWYKNCHRTNLNGKYGESRHSQGINWYHWKGHEFSIPFVEMKMRPYNHRTMKKRSLQL</sequence>
<comment type="subcellular location">
    <subcellularLocation>
        <location evidence="1">Secreted</location>
        <location evidence="1">Extracellular space</location>
        <location evidence="1">Extracellular matrix</location>
    </subcellularLocation>
</comment>
<dbReference type="InterPro" id="IPR002181">
    <property type="entry name" value="Fibrinogen_a/b/g_C_dom"/>
</dbReference>
<evidence type="ECO:0000256" key="7">
    <source>
        <dbReference type="ARBA" id="ARBA00022737"/>
    </source>
</evidence>
<keyword evidence="5" id="KW-0245">EGF-like domain</keyword>
<dbReference type="Gene3D" id="2.60.40.10">
    <property type="entry name" value="Immunoglobulins"/>
    <property type="match status" value="9"/>
</dbReference>
<evidence type="ECO:0000256" key="9">
    <source>
        <dbReference type="ARBA" id="ARBA00023180"/>
    </source>
</evidence>
<dbReference type="PROSITE" id="PS01186">
    <property type="entry name" value="EGF_2"/>
    <property type="match status" value="1"/>
</dbReference>
<evidence type="ECO:0000256" key="8">
    <source>
        <dbReference type="ARBA" id="ARBA00023157"/>
    </source>
</evidence>
<comment type="similarity">
    <text evidence="2">Belongs to the tenascin family.</text>
</comment>
<dbReference type="eggNOG" id="KOG2579">
    <property type="taxonomic scope" value="Eukaryota"/>
</dbReference>
<feature type="signal peptide" evidence="10">
    <location>
        <begin position="1"/>
        <end position="31"/>
    </location>
</feature>
<feature type="domain" description="Fibronectin type-III" evidence="11">
    <location>
        <begin position="414"/>
        <end position="504"/>
    </location>
</feature>
<dbReference type="SUPFAM" id="SSF49265">
    <property type="entry name" value="Fibronectin type III"/>
    <property type="match status" value="6"/>
</dbReference>
<keyword evidence="9" id="KW-0325">Glycoprotein</keyword>
<feature type="domain" description="Fibronectin type-III" evidence="11">
    <location>
        <begin position="952"/>
        <end position="1037"/>
    </location>
</feature>
<keyword evidence="3" id="KW-0964">Secreted</keyword>
<evidence type="ECO:0000256" key="5">
    <source>
        <dbReference type="ARBA" id="ARBA00022536"/>
    </source>
</evidence>
<dbReference type="InParanoid" id="F7B747"/>
<dbReference type="InterPro" id="IPR013783">
    <property type="entry name" value="Ig-like_fold"/>
</dbReference>
<organism evidence="13">
    <name type="scientific">Xenopus tropicalis</name>
    <name type="common">Western clawed frog</name>
    <name type="synonym">Silurana tropicalis</name>
    <dbReference type="NCBI Taxonomy" id="8364"/>
    <lineage>
        <taxon>Eukaryota</taxon>
        <taxon>Metazoa</taxon>
        <taxon>Chordata</taxon>
        <taxon>Craniata</taxon>
        <taxon>Vertebrata</taxon>
        <taxon>Euteleostomi</taxon>
        <taxon>Amphibia</taxon>
        <taxon>Batrachia</taxon>
        <taxon>Anura</taxon>
        <taxon>Pipoidea</taxon>
        <taxon>Pipidae</taxon>
        <taxon>Xenopodinae</taxon>
        <taxon>Xenopus</taxon>
        <taxon>Silurana</taxon>
    </lineage>
</organism>
<dbReference type="InterPro" id="IPR014716">
    <property type="entry name" value="Fibrinogen_a/b/g_C_1"/>
</dbReference>
<accession>F7B747</accession>
<dbReference type="eggNOG" id="KOG1225">
    <property type="taxonomic scope" value="Eukaryota"/>
</dbReference>
<feature type="domain" description="Fibronectin type-III" evidence="11">
    <location>
        <begin position="1038"/>
        <end position="1130"/>
    </location>
</feature>
<feature type="chain" id="PRO_5030169849" evidence="10">
    <location>
        <begin position="32"/>
        <end position="1355"/>
    </location>
</feature>
<dbReference type="Gene3D" id="3.90.215.10">
    <property type="entry name" value="Gamma Fibrinogen, chain A, domain 1"/>
    <property type="match status" value="1"/>
</dbReference>
<dbReference type="InterPro" id="IPR050991">
    <property type="entry name" value="ECM_Regulatory_Proteins"/>
</dbReference>
<reference evidence="13" key="1">
    <citation type="journal article" date="2010" name="Science">
        <title>The genome of the Western clawed frog Xenopus tropicalis.</title>
        <authorList>
            <person name="Hellsten U."/>
            <person name="Harland R.M."/>
            <person name="Gilchrist M.J."/>
            <person name="Hendrix D."/>
            <person name="Jurka J."/>
            <person name="Kapitonov V."/>
            <person name="Ovcharenko I."/>
            <person name="Putnam N.H."/>
            <person name="Shu S."/>
            <person name="Taher L."/>
            <person name="Blitz I.L."/>
            <person name="Blumberg B."/>
            <person name="Dichmann D.S."/>
            <person name="Dubchak I."/>
            <person name="Amaya E."/>
            <person name="Detter J.C."/>
            <person name="Fletcher R."/>
            <person name="Gerhard D.S."/>
            <person name="Goodstein D."/>
            <person name="Graves T."/>
            <person name="Grigoriev I.V."/>
            <person name="Grimwood J."/>
            <person name="Kawashima T."/>
            <person name="Lindquist E."/>
            <person name="Lucas S.M."/>
            <person name="Mead P.E."/>
            <person name="Mitros T."/>
            <person name="Ogino H."/>
            <person name="Ohta Y."/>
            <person name="Poliakov A.V."/>
            <person name="Pollet N."/>
            <person name="Robert J."/>
            <person name="Salamov A."/>
            <person name="Sater A.K."/>
            <person name="Schmutz J."/>
            <person name="Terry A."/>
            <person name="Vize P.D."/>
            <person name="Warren W.C."/>
            <person name="Wells D."/>
            <person name="Wills A."/>
            <person name="Wilson R.K."/>
            <person name="Zimmerman L.B."/>
            <person name="Zorn A.M."/>
            <person name="Grainger R."/>
            <person name="Grammer T."/>
            <person name="Khokha M.K."/>
            <person name="Richardson P.M."/>
            <person name="Rokhsar D.S."/>
        </authorList>
    </citation>
    <scope>NUCLEOTIDE SEQUENCE [LARGE SCALE GENOMIC DNA]</scope>
    <source>
        <strain evidence="13">Nigerian</strain>
    </source>
</reference>
<dbReference type="SMART" id="SM00060">
    <property type="entry name" value="FN3"/>
    <property type="match status" value="9"/>
</dbReference>
<dbReference type="Xenbase" id="XB-GENE-948286">
    <property type="gene designation" value="tnr"/>
</dbReference>
<feature type="domain" description="Fibronectin type-III" evidence="11">
    <location>
        <begin position="685"/>
        <end position="774"/>
    </location>
</feature>
<dbReference type="Pfam" id="PF23106">
    <property type="entry name" value="EGF_Teneurin"/>
    <property type="match status" value="1"/>
</dbReference>
<dbReference type="PROSITE" id="PS51406">
    <property type="entry name" value="FIBRINOGEN_C_2"/>
    <property type="match status" value="1"/>
</dbReference>
<feature type="domain" description="Fibronectin type-III" evidence="11">
    <location>
        <begin position="321"/>
        <end position="413"/>
    </location>
</feature>
<dbReference type="Pfam" id="PF00041">
    <property type="entry name" value="fn3"/>
    <property type="match status" value="9"/>
</dbReference>
<dbReference type="Pfam" id="PF00147">
    <property type="entry name" value="Fibrinogen_C"/>
    <property type="match status" value="1"/>
</dbReference>
<feature type="domain" description="Fibronectin type-III" evidence="11">
    <location>
        <begin position="862"/>
        <end position="951"/>
    </location>
</feature>
<dbReference type="PROSITE" id="PS50853">
    <property type="entry name" value="FN3"/>
    <property type="match status" value="9"/>
</dbReference>
<feature type="domain" description="Fibronectin type-III" evidence="11">
    <location>
        <begin position="775"/>
        <end position="861"/>
    </location>
</feature>
<dbReference type="PANTHER" id="PTHR46708:SF13">
    <property type="entry name" value="TENASCIN-R"/>
    <property type="match status" value="1"/>
</dbReference>
<proteinExistence type="inferred from homology"/>
<gene>
    <name evidence="13" type="primary">tnr</name>
</gene>
<dbReference type="Gene3D" id="2.10.25.10">
    <property type="entry name" value="Laminin"/>
    <property type="match status" value="5"/>
</dbReference>
<keyword evidence="6 10" id="KW-0732">Signal</keyword>
<feature type="domain" description="Fibronectin type-III" evidence="11">
    <location>
        <begin position="593"/>
        <end position="684"/>
    </location>
</feature>
<dbReference type="FunCoup" id="F7B747">
    <property type="interactions" value="454"/>
</dbReference>
<dbReference type="CDD" id="cd00087">
    <property type="entry name" value="FReD"/>
    <property type="match status" value="1"/>
</dbReference>
<evidence type="ECO:0000256" key="10">
    <source>
        <dbReference type="SAM" id="SignalP"/>
    </source>
</evidence>
<dbReference type="FunFam" id="3.90.215.10:FF:000001">
    <property type="entry name" value="Tenascin isoform 1"/>
    <property type="match status" value="1"/>
</dbReference>
<dbReference type="SMART" id="SM00186">
    <property type="entry name" value="FBG"/>
    <property type="match status" value="1"/>
</dbReference>
<evidence type="ECO:0000256" key="1">
    <source>
        <dbReference type="ARBA" id="ARBA00004498"/>
    </source>
</evidence>
<dbReference type="Ensembl" id="ENSXETT00000052900">
    <property type="protein sequence ID" value="ENSXETP00000052900"/>
    <property type="gene ID" value="ENSXETG00000009195"/>
</dbReference>
<dbReference type="GeneTree" id="ENSGT00940000157761"/>
<evidence type="ECO:0000256" key="3">
    <source>
        <dbReference type="ARBA" id="ARBA00022525"/>
    </source>
</evidence>
<evidence type="ECO:0000256" key="2">
    <source>
        <dbReference type="ARBA" id="ARBA00008673"/>
    </source>
</evidence>
<evidence type="ECO:0000256" key="6">
    <source>
        <dbReference type="ARBA" id="ARBA00022729"/>
    </source>
</evidence>
<dbReference type="FunFam" id="2.60.40.10:FF:000099">
    <property type="entry name" value="Fibronectin 1"/>
    <property type="match status" value="2"/>
</dbReference>
<reference evidence="13" key="2">
    <citation type="submission" date="2011-06" db="UniProtKB">
        <authorList>
            <consortium name="Ensembl"/>
        </authorList>
    </citation>
    <scope>IDENTIFICATION</scope>
</reference>
<evidence type="ECO:0000259" key="12">
    <source>
        <dbReference type="PROSITE" id="PS51406"/>
    </source>
</evidence>
<dbReference type="CDD" id="cd00063">
    <property type="entry name" value="FN3"/>
    <property type="match status" value="9"/>
</dbReference>
<feature type="domain" description="Fibronectin type-III" evidence="11">
    <location>
        <begin position="505"/>
        <end position="592"/>
    </location>
</feature>